<keyword evidence="1" id="KW-0472">Membrane</keyword>
<comment type="caution">
    <text evidence="2">The sequence shown here is derived from an EMBL/GenBank/DDBJ whole genome shotgun (WGS) entry which is preliminary data.</text>
</comment>
<organism evidence="2 3">
    <name type="scientific">Hibiscus syriacus</name>
    <name type="common">Rose of Sharon</name>
    <dbReference type="NCBI Taxonomy" id="106335"/>
    <lineage>
        <taxon>Eukaryota</taxon>
        <taxon>Viridiplantae</taxon>
        <taxon>Streptophyta</taxon>
        <taxon>Embryophyta</taxon>
        <taxon>Tracheophyta</taxon>
        <taxon>Spermatophyta</taxon>
        <taxon>Magnoliopsida</taxon>
        <taxon>eudicotyledons</taxon>
        <taxon>Gunneridae</taxon>
        <taxon>Pentapetalae</taxon>
        <taxon>rosids</taxon>
        <taxon>malvids</taxon>
        <taxon>Malvales</taxon>
        <taxon>Malvaceae</taxon>
        <taxon>Malvoideae</taxon>
        <taxon>Hibiscus</taxon>
    </lineage>
</organism>
<reference evidence="2" key="1">
    <citation type="submission" date="2019-09" db="EMBL/GenBank/DDBJ databases">
        <title>Draft genome information of white flower Hibiscus syriacus.</title>
        <authorList>
            <person name="Kim Y.-M."/>
        </authorList>
    </citation>
    <scope>NUCLEOTIDE SEQUENCE [LARGE SCALE GENOMIC DNA]</scope>
    <source>
        <strain evidence="2">YM2019G1</strain>
    </source>
</reference>
<proteinExistence type="predicted"/>
<evidence type="ECO:0000313" key="3">
    <source>
        <dbReference type="Proteomes" id="UP000436088"/>
    </source>
</evidence>
<name>A0A6A2ZQY0_HIBSY</name>
<keyword evidence="1" id="KW-0812">Transmembrane</keyword>
<dbReference type="AlphaFoldDB" id="A0A6A2ZQY0"/>
<dbReference type="PANTHER" id="PTHR33728:SF13">
    <property type="entry name" value="CTTNBP 2 AMINO-TERMINAL-LIKE PROTEIN"/>
    <property type="match status" value="1"/>
</dbReference>
<dbReference type="PANTHER" id="PTHR33728">
    <property type="entry name" value="CTTNBP 2 AMINO-TERMINAL-LIKE PROTEIN"/>
    <property type="match status" value="1"/>
</dbReference>
<sequence>MAKEESHFFSWPPVGAPLNVQGEEERWKHFDNYVNTVFFCFVVVAIIISMSVVMAIFERFLRTNSLAPPNHGDLQSQPGFNSKLSHPLPKRSIAFSGIFWRELFFSVFSSWSSVLLTWLQSRASFAVTVTFVTSPCRRVSTLLYLVLESPPSSETTPSHVIRGLKRNCWSSVQQRAMQV</sequence>
<feature type="transmembrane region" description="Helical" evidence="1">
    <location>
        <begin position="36"/>
        <end position="57"/>
    </location>
</feature>
<dbReference type="Proteomes" id="UP000436088">
    <property type="component" value="Unassembled WGS sequence"/>
</dbReference>
<gene>
    <name evidence="2" type="ORF">F3Y22_tig00110813pilonHSYRG00109</name>
</gene>
<evidence type="ECO:0000256" key="1">
    <source>
        <dbReference type="SAM" id="Phobius"/>
    </source>
</evidence>
<keyword evidence="3" id="KW-1185">Reference proteome</keyword>
<protein>
    <submittedName>
        <fullName evidence="2">Monoglyceride lipase-like</fullName>
    </submittedName>
</protein>
<evidence type="ECO:0000313" key="2">
    <source>
        <dbReference type="EMBL" id="KAE8693295.1"/>
    </source>
</evidence>
<accession>A0A6A2ZQY0</accession>
<keyword evidence="1" id="KW-1133">Transmembrane helix</keyword>
<dbReference type="EMBL" id="VEPZ02001120">
    <property type="protein sequence ID" value="KAE8693295.1"/>
    <property type="molecule type" value="Genomic_DNA"/>
</dbReference>